<keyword evidence="8" id="KW-1185">Reference proteome</keyword>
<dbReference type="Pfam" id="PF04542">
    <property type="entry name" value="Sigma70_r2"/>
    <property type="match status" value="1"/>
</dbReference>
<comment type="caution">
    <text evidence="7">The sequence shown here is derived from an EMBL/GenBank/DDBJ whole genome shotgun (WGS) entry which is preliminary data.</text>
</comment>
<evidence type="ECO:0000256" key="2">
    <source>
        <dbReference type="ARBA" id="ARBA00023015"/>
    </source>
</evidence>
<dbReference type="GO" id="GO:0016987">
    <property type="term" value="F:sigma factor activity"/>
    <property type="evidence" value="ECO:0007669"/>
    <property type="project" value="UniProtKB-KW"/>
</dbReference>
<dbReference type="RefSeq" id="WP_185792633.1">
    <property type="nucleotide sequence ID" value="NZ_VFOZ01000001.1"/>
</dbReference>
<evidence type="ECO:0000259" key="6">
    <source>
        <dbReference type="Pfam" id="PF08281"/>
    </source>
</evidence>
<dbReference type="Proteomes" id="UP000316096">
    <property type="component" value="Unassembled WGS sequence"/>
</dbReference>
<dbReference type="InterPro" id="IPR039425">
    <property type="entry name" value="RNA_pol_sigma-70-like"/>
</dbReference>
<dbReference type="EMBL" id="VFOZ01000001">
    <property type="protein sequence ID" value="TQL95593.1"/>
    <property type="molecule type" value="Genomic_DNA"/>
</dbReference>
<feature type="domain" description="RNA polymerase sigma factor 70 region 4 type 2" evidence="6">
    <location>
        <begin position="106"/>
        <end position="158"/>
    </location>
</feature>
<proteinExistence type="inferred from homology"/>
<name>A0A543CER8_9ACTN</name>
<evidence type="ECO:0000256" key="4">
    <source>
        <dbReference type="ARBA" id="ARBA00023163"/>
    </source>
</evidence>
<dbReference type="InterPro" id="IPR013325">
    <property type="entry name" value="RNA_pol_sigma_r2"/>
</dbReference>
<dbReference type="GO" id="GO:0006352">
    <property type="term" value="P:DNA-templated transcription initiation"/>
    <property type="evidence" value="ECO:0007669"/>
    <property type="project" value="InterPro"/>
</dbReference>
<dbReference type="InterPro" id="IPR013249">
    <property type="entry name" value="RNA_pol_sigma70_r4_t2"/>
</dbReference>
<dbReference type="Gene3D" id="1.10.1740.10">
    <property type="match status" value="1"/>
</dbReference>
<evidence type="ECO:0000256" key="3">
    <source>
        <dbReference type="ARBA" id="ARBA00023082"/>
    </source>
</evidence>
<evidence type="ECO:0000259" key="5">
    <source>
        <dbReference type="Pfam" id="PF04542"/>
    </source>
</evidence>
<dbReference type="InterPro" id="IPR007627">
    <property type="entry name" value="RNA_pol_sigma70_r2"/>
</dbReference>
<dbReference type="NCBIfam" id="TIGR02937">
    <property type="entry name" value="sigma70-ECF"/>
    <property type="match status" value="1"/>
</dbReference>
<dbReference type="Pfam" id="PF08281">
    <property type="entry name" value="Sigma70_r4_2"/>
    <property type="match status" value="1"/>
</dbReference>
<keyword evidence="4" id="KW-0804">Transcription</keyword>
<dbReference type="AlphaFoldDB" id="A0A543CER8"/>
<dbReference type="PANTHER" id="PTHR43133:SF25">
    <property type="entry name" value="RNA POLYMERASE SIGMA FACTOR RFAY-RELATED"/>
    <property type="match status" value="1"/>
</dbReference>
<dbReference type="PANTHER" id="PTHR43133">
    <property type="entry name" value="RNA POLYMERASE ECF-TYPE SIGMA FACTO"/>
    <property type="match status" value="1"/>
</dbReference>
<reference evidence="7 8" key="1">
    <citation type="submission" date="2019-06" db="EMBL/GenBank/DDBJ databases">
        <title>Sequencing the genomes of 1000 actinobacteria strains.</title>
        <authorList>
            <person name="Klenk H.-P."/>
        </authorList>
    </citation>
    <scope>NUCLEOTIDE SEQUENCE [LARGE SCALE GENOMIC DNA]</scope>
    <source>
        <strain evidence="7 8">DSM 102200</strain>
    </source>
</reference>
<sequence length="185" mass="20879">MDDPPDGPRRHFEKIYETHYTAIAQYALRRTESSDDAVDVVSETFLTAWRRLHDVPAGDETRLWLYGVARRVLANLHRGAARRELLTARLRMSFAESFADRPRECDEVRAAFAGLSAGDRELLSLTGWEGLSPTEIATVLGCSRGTVRVRLHRARRRLARELAVAGADLERYGTRAMELAEGVNR</sequence>
<evidence type="ECO:0000313" key="8">
    <source>
        <dbReference type="Proteomes" id="UP000316096"/>
    </source>
</evidence>
<dbReference type="InterPro" id="IPR036388">
    <property type="entry name" value="WH-like_DNA-bd_sf"/>
</dbReference>
<dbReference type="SUPFAM" id="SSF88946">
    <property type="entry name" value="Sigma2 domain of RNA polymerase sigma factors"/>
    <property type="match status" value="1"/>
</dbReference>
<gene>
    <name evidence="7" type="ORF">FB559_1101</name>
</gene>
<feature type="domain" description="RNA polymerase sigma-70 region 2" evidence="5">
    <location>
        <begin position="15"/>
        <end position="82"/>
    </location>
</feature>
<keyword evidence="2" id="KW-0805">Transcription regulation</keyword>
<evidence type="ECO:0000256" key="1">
    <source>
        <dbReference type="ARBA" id="ARBA00010641"/>
    </source>
</evidence>
<dbReference type="InterPro" id="IPR014284">
    <property type="entry name" value="RNA_pol_sigma-70_dom"/>
</dbReference>
<dbReference type="Gene3D" id="1.10.10.10">
    <property type="entry name" value="Winged helix-like DNA-binding domain superfamily/Winged helix DNA-binding domain"/>
    <property type="match status" value="1"/>
</dbReference>
<dbReference type="InterPro" id="IPR013324">
    <property type="entry name" value="RNA_pol_sigma_r3/r4-like"/>
</dbReference>
<keyword evidence="3" id="KW-0731">Sigma factor</keyword>
<evidence type="ECO:0000313" key="7">
    <source>
        <dbReference type="EMBL" id="TQL95593.1"/>
    </source>
</evidence>
<comment type="similarity">
    <text evidence="1">Belongs to the sigma-70 factor family. ECF subfamily.</text>
</comment>
<dbReference type="GO" id="GO:0003677">
    <property type="term" value="F:DNA binding"/>
    <property type="evidence" value="ECO:0007669"/>
    <property type="project" value="InterPro"/>
</dbReference>
<organism evidence="7 8">
    <name type="scientific">Actinoallomurus bryophytorum</name>
    <dbReference type="NCBI Taxonomy" id="1490222"/>
    <lineage>
        <taxon>Bacteria</taxon>
        <taxon>Bacillati</taxon>
        <taxon>Actinomycetota</taxon>
        <taxon>Actinomycetes</taxon>
        <taxon>Streptosporangiales</taxon>
        <taxon>Thermomonosporaceae</taxon>
        <taxon>Actinoallomurus</taxon>
    </lineage>
</organism>
<accession>A0A543CER8</accession>
<dbReference type="SUPFAM" id="SSF88659">
    <property type="entry name" value="Sigma3 and sigma4 domains of RNA polymerase sigma factors"/>
    <property type="match status" value="1"/>
</dbReference>
<protein>
    <submittedName>
        <fullName evidence="7">RNA polymerase sigma-70 factor (ECF subfamily)</fullName>
    </submittedName>
</protein>